<comment type="cofactor">
    <cofactor evidence="1 5">
        <name>pyridoxal 5'-phosphate</name>
        <dbReference type="ChEBI" id="CHEBI:597326"/>
    </cofactor>
</comment>
<dbReference type="PANTHER" id="PTHR11808">
    <property type="entry name" value="TRANS-SULFURATION ENZYME FAMILY MEMBER"/>
    <property type="match status" value="1"/>
</dbReference>
<dbReference type="Gene3D" id="3.40.640.10">
    <property type="entry name" value="Type I PLP-dependent aspartate aminotransferase-like (Major domain)"/>
    <property type="match status" value="1"/>
</dbReference>
<dbReference type="GO" id="GO:0009086">
    <property type="term" value="P:methionine biosynthetic process"/>
    <property type="evidence" value="ECO:0007669"/>
    <property type="project" value="UniProtKB-ARBA"/>
</dbReference>
<dbReference type="SUPFAM" id="SSF53383">
    <property type="entry name" value="PLP-dependent transferases"/>
    <property type="match status" value="1"/>
</dbReference>
<evidence type="ECO:0000256" key="5">
    <source>
        <dbReference type="RuleBase" id="RU362118"/>
    </source>
</evidence>
<evidence type="ECO:0000256" key="2">
    <source>
        <dbReference type="ARBA" id="ARBA00009077"/>
    </source>
</evidence>
<dbReference type="FunFam" id="3.90.1150.10:FF:000033">
    <property type="entry name" value="Cystathionine gamma-synthase"/>
    <property type="match status" value="1"/>
</dbReference>
<sequence length="382" mass="42203">MSNHIETKCIHGNLDFSWDEPTKAVSFPIYQTATFGHIGLGHSTGFDYTREKNPTRQHLEEILTALEGAYDTTAFSSGMAAVTAVFDLFAPGDHMICSEDLYGGVTRLVNTIGKKNGLMVDFVNTGDLDEIKRVLRPETKALYIETPSNPMMEITDLSACAELAKEHNLLMITDNTFLSPYLQNPIALGADIVIHSASKFLCGHNDTIAGFVCSAKEELAAKIRLIAKTTGGCLSPFDSWLVMRGIKTLAVRMERQQENAGNIARWLTEQKKVRKVYYAGLETHPGYEINAKQARGAGAMISFDVDSVETAQRVLEKVRVITFAESLGGTESLITYPMKQTHPDVPKEWREKLGITDTLLRLSVGLEHVDELIADLEQAFVS</sequence>
<dbReference type="Proteomes" id="UP001199355">
    <property type="component" value="Unassembled WGS sequence"/>
</dbReference>
<keyword evidence="7" id="KW-1185">Reference proteome</keyword>
<dbReference type="RefSeq" id="WP_308728945.1">
    <property type="nucleotide sequence ID" value="NZ_JAJEQF010000049.1"/>
</dbReference>
<dbReference type="GO" id="GO:0030170">
    <property type="term" value="F:pyridoxal phosphate binding"/>
    <property type="evidence" value="ECO:0007669"/>
    <property type="project" value="InterPro"/>
</dbReference>
<dbReference type="InterPro" id="IPR015424">
    <property type="entry name" value="PyrdxlP-dep_Trfase"/>
</dbReference>
<dbReference type="EMBL" id="JAJEQF010000049">
    <property type="protein sequence ID" value="MCC2168856.1"/>
    <property type="molecule type" value="Genomic_DNA"/>
</dbReference>
<evidence type="ECO:0000313" key="6">
    <source>
        <dbReference type="EMBL" id="MCC2168856.1"/>
    </source>
</evidence>
<proteinExistence type="inferred from homology"/>
<keyword evidence="6" id="KW-0032">Aminotransferase</keyword>
<evidence type="ECO:0000256" key="4">
    <source>
        <dbReference type="PIRSR" id="PIRSR001434-2"/>
    </source>
</evidence>
<keyword evidence="6" id="KW-0808">Transferase</keyword>
<organism evidence="6 7">
    <name type="scientific">Gallintestinimicrobium propionicum</name>
    <dbReference type="NCBI Taxonomy" id="2981770"/>
    <lineage>
        <taxon>Bacteria</taxon>
        <taxon>Bacillati</taxon>
        <taxon>Bacillota</taxon>
        <taxon>Clostridia</taxon>
        <taxon>Lachnospirales</taxon>
        <taxon>Lachnospiraceae</taxon>
        <taxon>Gallintestinimicrobium</taxon>
    </lineage>
</organism>
<accession>A0AAE3DP84</accession>
<dbReference type="PANTHER" id="PTHR11808:SF90">
    <property type="entry name" value="CYSTATHIONINE GAMMA-SYNTHASE"/>
    <property type="match status" value="1"/>
</dbReference>
<dbReference type="InterPro" id="IPR015422">
    <property type="entry name" value="PyrdxlP-dep_Trfase_small"/>
</dbReference>
<evidence type="ECO:0000313" key="7">
    <source>
        <dbReference type="Proteomes" id="UP001199355"/>
    </source>
</evidence>
<gene>
    <name evidence="6" type="ORF">LKD45_14380</name>
</gene>
<reference evidence="6 7" key="1">
    <citation type="submission" date="2021-10" db="EMBL/GenBank/DDBJ databases">
        <title>Anaerobic single-cell dispensing facilitates the cultivation of human gut bacteria.</title>
        <authorList>
            <person name="Afrizal A."/>
        </authorList>
    </citation>
    <scope>NUCLEOTIDE SEQUENCE [LARGE SCALE GENOMIC DNA]</scope>
    <source>
        <strain evidence="6 7">CLA-AA-H244</strain>
    </source>
</reference>
<dbReference type="InterPro" id="IPR015421">
    <property type="entry name" value="PyrdxlP-dep_Trfase_major"/>
</dbReference>
<comment type="similarity">
    <text evidence="2 5">Belongs to the trans-sulfuration enzymes family.</text>
</comment>
<evidence type="ECO:0000256" key="1">
    <source>
        <dbReference type="ARBA" id="ARBA00001933"/>
    </source>
</evidence>
<evidence type="ECO:0000256" key="3">
    <source>
        <dbReference type="ARBA" id="ARBA00022898"/>
    </source>
</evidence>
<dbReference type="InterPro" id="IPR000277">
    <property type="entry name" value="Cys/Met-Metab_PyrdxlP-dep_enz"/>
</dbReference>
<dbReference type="Gene3D" id="3.90.1150.10">
    <property type="entry name" value="Aspartate Aminotransferase, domain 1"/>
    <property type="match status" value="1"/>
</dbReference>
<dbReference type="GO" id="GO:0005737">
    <property type="term" value="C:cytoplasm"/>
    <property type="evidence" value="ECO:0007669"/>
    <property type="project" value="TreeGrafter"/>
</dbReference>
<name>A0AAE3DP84_9FIRM</name>
<keyword evidence="3 4" id="KW-0663">Pyridoxal phosphate</keyword>
<dbReference type="FunFam" id="3.40.640.10:FF:000009">
    <property type="entry name" value="Cystathionine gamma-synthase homolog"/>
    <property type="match status" value="1"/>
</dbReference>
<comment type="caution">
    <text evidence="6">The sequence shown here is derived from an EMBL/GenBank/DDBJ whole genome shotgun (WGS) entry which is preliminary data.</text>
</comment>
<feature type="modified residue" description="N6-(pyridoxal phosphate)lysine" evidence="4">
    <location>
        <position position="199"/>
    </location>
</feature>
<dbReference type="Pfam" id="PF01053">
    <property type="entry name" value="Cys_Met_Meta_PP"/>
    <property type="match status" value="1"/>
</dbReference>
<dbReference type="GO" id="GO:0008483">
    <property type="term" value="F:transaminase activity"/>
    <property type="evidence" value="ECO:0007669"/>
    <property type="project" value="UniProtKB-KW"/>
</dbReference>
<dbReference type="GO" id="GO:0016846">
    <property type="term" value="F:carbon-sulfur lyase activity"/>
    <property type="evidence" value="ECO:0007669"/>
    <property type="project" value="TreeGrafter"/>
</dbReference>
<dbReference type="CDD" id="cd00614">
    <property type="entry name" value="CGS_like"/>
    <property type="match status" value="1"/>
</dbReference>
<dbReference type="AlphaFoldDB" id="A0AAE3DP84"/>
<dbReference type="PIRSF" id="PIRSF001434">
    <property type="entry name" value="CGS"/>
    <property type="match status" value="1"/>
</dbReference>
<protein>
    <submittedName>
        <fullName evidence="6">PLP-dependent aspartate aminotransferase family protein</fullName>
    </submittedName>
</protein>
<dbReference type="GO" id="GO:0019346">
    <property type="term" value="P:transsulfuration"/>
    <property type="evidence" value="ECO:0007669"/>
    <property type="project" value="InterPro"/>
</dbReference>